<dbReference type="Gene3D" id="1.20.5.170">
    <property type="match status" value="1"/>
</dbReference>
<dbReference type="Proteomes" id="UP000245629">
    <property type="component" value="Plasmid unnamed5"/>
</dbReference>
<reference evidence="2" key="1">
    <citation type="submission" date="2018-05" db="EMBL/GenBank/DDBJ databases">
        <title>Azospirillum thermophila sp. nov., a novel isolated from hot spring.</title>
        <authorList>
            <person name="Zhao Z."/>
        </authorList>
    </citation>
    <scope>NUCLEOTIDE SEQUENCE [LARGE SCALE GENOMIC DNA]</scope>
    <source>
        <strain evidence="2">CFH 70021</strain>
        <plasmid evidence="2">unnamed5</plasmid>
    </source>
</reference>
<dbReference type="Pfam" id="PF07352">
    <property type="entry name" value="Phage_Mu_Gam"/>
    <property type="match status" value="1"/>
</dbReference>
<dbReference type="AlphaFoldDB" id="A0A2S2D0V4"/>
<dbReference type="GO" id="GO:0003690">
    <property type="term" value="F:double-stranded DNA binding"/>
    <property type="evidence" value="ECO:0007669"/>
    <property type="project" value="InterPro"/>
</dbReference>
<dbReference type="RefSeq" id="WP_109334513.1">
    <property type="nucleotide sequence ID" value="NZ_CP029360.1"/>
</dbReference>
<dbReference type="GO" id="GO:0042262">
    <property type="term" value="P:DNA protection"/>
    <property type="evidence" value="ECO:0007669"/>
    <property type="project" value="InterPro"/>
</dbReference>
<evidence type="ECO:0000313" key="2">
    <source>
        <dbReference type="Proteomes" id="UP000245629"/>
    </source>
</evidence>
<organism evidence="1 2">
    <name type="scientific">Azospirillum thermophilum</name>
    <dbReference type="NCBI Taxonomy" id="2202148"/>
    <lineage>
        <taxon>Bacteria</taxon>
        <taxon>Pseudomonadati</taxon>
        <taxon>Pseudomonadota</taxon>
        <taxon>Alphaproteobacteria</taxon>
        <taxon>Rhodospirillales</taxon>
        <taxon>Azospirillaceae</taxon>
        <taxon>Azospirillum</taxon>
    </lineage>
</organism>
<dbReference type="SUPFAM" id="SSF161266">
    <property type="entry name" value="Gam-like"/>
    <property type="match status" value="1"/>
</dbReference>
<name>A0A2S2D0V4_9PROT</name>
<keyword evidence="2" id="KW-1185">Reference proteome</keyword>
<evidence type="ECO:0000313" key="1">
    <source>
        <dbReference type="EMBL" id="AWK90318.1"/>
    </source>
</evidence>
<protein>
    <submittedName>
        <fullName evidence="1">Uncharacterized protein</fullName>
    </submittedName>
</protein>
<sequence length="138" mass="14822">MGSTPTDTAIRDADEASRVLAEIGEINRGLARITTELVGGITALRTAADTRAAPLAARKERLSSQLEQWARAERARLGPTIILPAGRLEWRTVPMIGRINDHGAVFTHSKSPSAKPTAKNIICKTIADAREVFVIAPS</sequence>
<accession>A0A2S2D0V4</accession>
<dbReference type="InterPro" id="IPR009951">
    <property type="entry name" value="Host-nuc_inhib_Gam"/>
</dbReference>
<geneLocation type="plasmid" evidence="1 2">
    <name>unnamed5</name>
</geneLocation>
<keyword evidence="1" id="KW-0614">Plasmid</keyword>
<dbReference type="KEGG" id="azz:DEW08_30345"/>
<gene>
    <name evidence="1" type="ORF">DEW08_30345</name>
</gene>
<dbReference type="EMBL" id="CP029360">
    <property type="protein sequence ID" value="AWK90318.1"/>
    <property type="molecule type" value="Genomic_DNA"/>
</dbReference>
<proteinExistence type="predicted"/>